<sequence length="90" mass="10129">MSNNLSQKNKSFDKKLLMNKAEVGKSYRILSCHLLPDIKTRLAEMGLVPDTVVTVLKKAPLGDPIEFLVRGYALCIRATEAEHFVVEEVR</sequence>
<evidence type="ECO:0000313" key="4">
    <source>
        <dbReference type="Proteomes" id="UP000824200"/>
    </source>
</evidence>
<reference evidence="3" key="2">
    <citation type="journal article" date="2021" name="PeerJ">
        <title>Extensive microbial diversity within the chicken gut microbiome revealed by metagenomics and culture.</title>
        <authorList>
            <person name="Gilroy R."/>
            <person name="Ravi A."/>
            <person name="Getino M."/>
            <person name="Pursley I."/>
            <person name="Horton D.L."/>
            <person name="Alikhan N.F."/>
            <person name="Baker D."/>
            <person name="Gharbi K."/>
            <person name="Hall N."/>
            <person name="Watson M."/>
            <person name="Adriaenssens E.M."/>
            <person name="Foster-Nyarko E."/>
            <person name="Jarju S."/>
            <person name="Secka A."/>
            <person name="Antonio M."/>
            <person name="Oren A."/>
            <person name="Chaudhuri R.R."/>
            <person name="La Ragione R."/>
            <person name="Hildebrand F."/>
            <person name="Pallen M.J."/>
        </authorList>
    </citation>
    <scope>NUCLEOTIDE SEQUENCE</scope>
    <source>
        <strain evidence="3">CHK121-14286</strain>
    </source>
</reference>
<accession>A0A9D1J7V0</accession>
<dbReference type="InterPro" id="IPR038157">
    <property type="entry name" value="FeoA_core_dom"/>
</dbReference>
<dbReference type="GO" id="GO:0046914">
    <property type="term" value="F:transition metal ion binding"/>
    <property type="evidence" value="ECO:0007669"/>
    <property type="project" value="InterPro"/>
</dbReference>
<feature type="domain" description="Ferrous iron transporter FeoA-like" evidence="2">
    <location>
        <begin position="16"/>
        <end position="88"/>
    </location>
</feature>
<dbReference type="SUPFAM" id="SSF50037">
    <property type="entry name" value="C-terminal domain of transcriptional repressors"/>
    <property type="match status" value="1"/>
</dbReference>
<protein>
    <submittedName>
        <fullName evidence="3">Ferrous iron transport protein A</fullName>
    </submittedName>
</protein>
<dbReference type="Proteomes" id="UP000824200">
    <property type="component" value="Unassembled WGS sequence"/>
</dbReference>
<dbReference type="Gene3D" id="2.30.30.90">
    <property type="match status" value="1"/>
</dbReference>
<dbReference type="SMART" id="SM00899">
    <property type="entry name" value="FeoA"/>
    <property type="match status" value="1"/>
</dbReference>
<dbReference type="AlphaFoldDB" id="A0A9D1J7V0"/>
<evidence type="ECO:0000259" key="2">
    <source>
        <dbReference type="SMART" id="SM00899"/>
    </source>
</evidence>
<evidence type="ECO:0000256" key="1">
    <source>
        <dbReference type="ARBA" id="ARBA00023004"/>
    </source>
</evidence>
<proteinExistence type="predicted"/>
<dbReference type="InterPro" id="IPR052713">
    <property type="entry name" value="FeoA"/>
</dbReference>
<gene>
    <name evidence="3" type="ORF">IAC95_02630</name>
</gene>
<reference evidence="3" key="1">
    <citation type="submission" date="2020-10" db="EMBL/GenBank/DDBJ databases">
        <authorList>
            <person name="Gilroy R."/>
        </authorList>
    </citation>
    <scope>NUCLEOTIDE SEQUENCE</scope>
    <source>
        <strain evidence="3">CHK121-14286</strain>
    </source>
</reference>
<dbReference type="EMBL" id="DVHL01000022">
    <property type="protein sequence ID" value="HIR65768.1"/>
    <property type="molecule type" value="Genomic_DNA"/>
</dbReference>
<keyword evidence="1" id="KW-0408">Iron</keyword>
<organism evidence="3 4">
    <name type="scientific">Candidatus Fimimonas gallinarum</name>
    <dbReference type="NCBI Taxonomy" id="2840821"/>
    <lineage>
        <taxon>Bacteria</taxon>
        <taxon>Pseudomonadati</taxon>
        <taxon>Myxococcota</taxon>
        <taxon>Myxococcia</taxon>
        <taxon>Myxococcales</taxon>
        <taxon>Cystobacterineae</taxon>
        <taxon>Myxococcaceae</taxon>
        <taxon>Myxococcaceae incertae sedis</taxon>
        <taxon>Candidatus Fimimonas</taxon>
    </lineage>
</organism>
<dbReference type="InterPro" id="IPR008988">
    <property type="entry name" value="Transcriptional_repressor_C"/>
</dbReference>
<dbReference type="Pfam" id="PF04023">
    <property type="entry name" value="FeoA"/>
    <property type="match status" value="1"/>
</dbReference>
<evidence type="ECO:0000313" key="3">
    <source>
        <dbReference type="EMBL" id="HIR65768.1"/>
    </source>
</evidence>
<name>A0A9D1J7V0_9BACT</name>
<dbReference type="PANTHER" id="PTHR42954">
    <property type="entry name" value="FE(2+) TRANSPORT PROTEIN A"/>
    <property type="match status" value="1"/>
</dbReference>
<dbReference type="PANTHER" id="PTHR42954:SF2">
    <property type="entry name" value="FE(2+) TRANSPORT PROTEIN A"/>
    <property type="match status" value="1"/>
</dbReference>
<comment type="caution">
    <text evidence="3">The sequence shown here is derived from an EMBL/GenBank/DDBJ whole genome shotgun (WGS) entry which is preliminary data.</text>
</comment>
<dbReference type="InterPro" id="IPR007167">
    <property type="entry name" value="Fe-transptr_FeoA-like"/>
</dbReference>